<feature type="compositionally biased region" description="Basic and acidic residues" evidence="6">
    <location>
        <begin position="626"/>
        <end position="635"/>
    </location>
</feature>
<keyword evidence="2 7" id="KW-0472">Membrane</keyword>
<evidence type="ECO:0000256" key="5">
    <source>
        <dbReference type="PROSITE-ProRule" id="PRU00352"/>
    </source>
</evidence>
<evidence type="ECO:0000256" key="7">
    <source>
        <dbReference type="SAM" id="Phobius"/>
    </source>
</evidence>
<dbReference type="SUPFAM" id="SSF103575">
    <property type="entry name" value="Plexin repeat"/>
    <property type="match status" value="1"/>
</dbReference>
<evidence type="ECO:0000256" key="4">
    <source>
        <dbReference type="ARBA" id="ARBA00023180"/>
    </source>
</evidence>
<dbReference type="InterPro" id="IPR001627">
    <property type="entry name" value="Semap_dom"/>
</dbReference>
<feature type="compositionally biased region" description="Basic and acidic residues" evidence="6">
    <location>
        <begin position="599"/>
        <end position="613"/>
    </location>
</feature>
<dbReference type="Ensembl" id="ENSCCRT00015049709.1">
    <property type="protein sequence ID" value="ENSCCRP00015048096.1"/>
    <property type="gene ID" value="ENSCCRG00015019890.1"/>
</dbReference>
<dbReference type="Pfam" id="PF01437">
    <property type="entry name" value="PSI"/>
    <property type="match status" value="1"/>
</dbReference>
<keyword evidence="4" id="KW-0325">Glycoprotein</keyword>
<evidence type="ECO:0000256" key="2">
    <source>
        <dbReference type="ARBA" id="ARBA00023136"/>
    </source>
</evidence>
<dbReference type="PROSITE" id="PS51004">
    <property type="entry name" value="SEMA"/>
    <property type="match status" value="1"/>
</dbReference>
<dbReference type="Gene3D" id="3.30.1680.10">
    <property type="entry name" value="ligand-binding face of the semaphorins, domain 2"/>
    <property type="match status" value="1"/>
</dbReference>
<dbReference type="GO" id="GO:0045499">
    <property type="term" value="F:chemorepellent activity"/>
    <property type="evidence" value="ECO:0007669"/>
    <property type="project" value="TreeGrafter"/>
</dbReference>
<proteinExistence type="predicted"/>
<evidence type="ECO:0000256" key="3">
    <source>
        <dbReference type="ARBA" id="ARBA00023157"/>
    </source>
</evidence>
<dbReference type="GO" id="GO:0005886">
    <property type="term" value="C:plasma membrane"/>
    <property type="evidence" value="ECO:0007669"/>
    <property type="project" value="TreeGrafter"/>
</dbReference>
<dbReference type="GO" id="GO:0001755">
    <property type="term" value="P:neural crest cell migration"/>
    <property type="evidence" value="ECO:0007669"/>
    <property type="project" value="TreeGrafter"/>
</dbReference>
<reference evidence="9" key="1">
    <citation type="submission" date="2025-08" db="UniProtKB">
        <authorList>
            <consortium name="Ensembl"/>
        </authorList>
    </citation>
    <scope>IDENTIFICATION</scope>
</reference>
<protein>
    <recommendedName>
        <fullName evidence="8">Sema domain-containing protein</fullName>
    </recommendedName>
</protein>
<dbReference type="InterPro" id="IPR027231">
    <property type="entry name" value="Semaphorin"/>
</dbReference>
<dbReference type="InterPro" id="IPR016201">
    <property type="entry name" value="PSI"/>
</dbReference>
<keyword evidence="3" id="KW-1015">Disulfide bond</keyword>
<evidence type="ECO:0000256" key="6">
    <source>
        <dbReference type="SAM" id="MobiDB-lite"/>
    </source>
</evidence>
<dbReference type="Pfam" id="PF01403">
    <property type="entry name" value="Sema"/>
    <property type="match status" value="1"/>
</dbReference>
<evidence type="ECO:0000313" key="10">
    <source>
        <dbReference type="Proteomes" id="UP000694700"/>
    </source>
</evidence>
<sequence length="635" mass="71195">ICAYINTSDFSLVRNEMGEIITEDGRSRCPFNPEYKSTAIMADGELYAGTVSNFQGNEPIIYKSLGQGTALKTENSLNWLQDPAFVGSAYIQESLPKGNAVGDDDKIYFFFSEAGKEFDFFDNTIVSRIARVCKVRDSFVPFLACPISLLPDPLEPSHEEGNETIMFIGFTLILAATLQKSLIAVRKRAIEILCSVSEASFSIFLQCITNTARAQGISSSLHMPDKVLNFVKDHFLMDSVIRSQPLLLKRNVRYTQLAVHRVQALHKTYDVLFIGTDDGRIHKAINVKNKMYIIEELVIFPEPQSVQHIELDDEKGLLFVSSYSGLVEIPLANCSNYQSCGECVLSRDPYCAWTGKQCSNIKYALTKSQWQQDVDDANTAVCKMTMASPRLAKPTPPRDPSCHVIQIPANTFTVLPCKLRSNLAESRWEYSHTAERFVYPSPDGGLVVVAQVEREEIYQCWSEEGGYRQLLANYCVKADHESTTLTGRSRTQLVPQGEAIILPGETWSPEKTKTYWNELIVVCALLVFSLVVLSLFVAYRNRDRMKSMLKEGECPNMQQKKPRIPGKHTESLPLNGNNIPPSVTPTHECSSPENSKSFSESEKRPLNLKESHVEISPTCPRPRVRLGSEIKDSIV</sequence>
<keyword evidence="7" id="KW-0812">Transmembrane</keyword>
<dbReference type="InterPro" id="IPR015943">
    <property type="entry name" value="WD40/YVTN_repeat-like_dom_sf"/>
</dbReference>
<feature type="compositionally biased region" description="Low complexity" evidence="6">
    <location>
        <begin position="588"/>
        <end position="598"/>
    </location>
</feature>
<feature type="transmembrane region" description="Helical" evidence="7">
    <location>
        <begin position="519"/>
        <end position="539"/>
    </location>
</feature>
<dbReference type="SMART" id="SM00423">
    <property type="entry name" value="PSI"/>
    <property type="match status" value="1"/>
</dbReference>
<comment type="caution">
    <text evidence="5">Lacks conserved residue(s) required for the propagation of feature annotation.</text>
</comment>
<dbReference type="GO" id="GO:0030335">
    <property type="term" value="P:positive regulation of cell migration"/>
    <property type="evidence" value="ECO:0007669"/>
    <property type="project" value="TreeGrafter"/>
</dbReference>
<evidence type="ECO:0000259" key="8">
    <source>
        <dbReference type="PROSITE" id="PS51004"/>
    </source>
</evidence>
<feature type="compositionally biased region" description="Polar residues" evidence="6">
    <location>
        <begin position="572"/>
        <end position="587"/>
    </location>
</feature>
<feature type="domain" description="Sema" evidence="8">
    <location>
        <begin position="1"/>
        <end position="331"/>
    </location>
</feature>
<dbReference type="AlphaFoldDB" id="A0A8C1V7V5"/>
<dbReference type="PANTHER" id="PTHR11036">
    <property type="entry name" value="SEMAPHORIN"/>
    <property type="match status" value="1"/>
</dbReference>
<organism evidence="9 10">
    <name type="scientific">Cyprinus carpio</name>
    <name type="common">Common carp</name>
    <dbReference type="NCBI Taxonomy" id="7962"/>
    <lineage>
        <taxon>Eukaryota</taxon>
        <taxon>Metazoa</taxon>
        <taxon>Chordata</taxon>
        <taxon>Craniata</taxon>
        <taxon>Vertebrata</taxon>
        <taxon>Euteleostomi</taxon>
        <taxon>Actinopterygii</taxon>
        <taxon>Neopterygii</taxon>
        <taxon>Teleostei</taxon>
        <taxon>Ostariophysi</taxon>
        <taxon>Cypriniformes</taxon>
        <taxon>Cyprinidae</taxon>
        <taxon>Cyprininae</taxon>
        <taxon>Cyprinus</taxon>
    </lineage>
</organism>
<evidence type="ECO:0000313" key="9">
    <source>
        <dbReference type="Ensembl" id="ENSCCRP00015048096.1"/>
    </source>
</evidence>
<keyword evidence="7" id="KW-1133">Transmembrane helix</keyword>
<dbReference type="InterPro" id="IPR036352">
    <property type="entry name" value="Semap_dom_sf"/>
</dbReference>
<dbReference type="SMART" id="SM00630">
    <property type="entry name" value="Sema"/>
    <property type="match status" value="1"/>
</dbReference>
<dbReference type="GO" id="GO:0071526">
    <property type="term" value="P:semaphorin-plexin signaling pathway"/>
    <property type="evidence" value="ECO:0007669"/>
    <property type="project" value="TreeGrafter"/>
</dbReference>
<dbReference type="PANTHER" id="PTHR11036:SF14">
    <property type="entry name" value="SEMAPHORIN-4B"/>
    <property type="match status" value="1"/>
</dbReference>
<feature type="region of interest" description="Disordered" evidence="6">
    <location>
        <begin position="552"/>
        <end position="635"/>
    </location>
</feature>
<evidence type="ECO:0000256" key="1">
    <source>
        <dbReference type="ARBA" id="ARBA00004370"/>
    </source>
</evidence>
<comment type="subcellular location">
    <subcellularLocation>
        <location evidence="1">Membrane</location>
    </subcellularLocation>
</comment>
<dbReference type="GO" id="GO:0007411">
    <property type="term" value="P:axon guidance"/>
    <property type="evidence" value="ECO:0007669"/>
    <property type="project" value="TreeGrafter"/>
</dbReference>
<accession>A0A8C1V7V5</accession>
<name>A0A8C1V7V5_CYPCA</name>
<dbReference type="InterPro" id="IPR002165">
    <property type="entry name" value="Plexin_repeat"/>
</dbReference>
<dbReference type="Gene3D" id="2.130.10.10">
    <property type="entry name" value="YVTN repeat-like/Quinoprotein amine dehydrogenase"/>
    <property type="match status" value="2"/>
</dbReference>
<dbReference type="SUPFAM" id="SSF101912">
    <property type="entry name" value="Sema domain"/>
    <property type="match status" value="1"/>
</dbReference>
<dbReference type="Proteomes" id="UP000694700">
    <property type="component" value="Unplaced"/>
</dbReference>
<dbReference type="GO" id="GO:0030215">
    <property type="term" value="F:semaphorin receptor binding"/>
    <property type="evidence" value="ECO:0007669"/>
    <property type="project" value="InterPro"/>
</dbReference>